<protein>
    <submittedName>
        <fullName evidence="1">N-formylglutamate amidohydrolase</fullName>
    </submittedName>
</protein>
<dbReference type="Pfam" id="PF05013">
    <property type="entry name" value="FGase"/>
    <property type="match status" value="1"/>
</dbReference>
<dbReference type="SUPFAM" id="SSF53187">
    <property type="entry name" value="Zn-dependent exopeptidases"/>
    <property type="match status" value="1"/>
</dbReference>
<dbReference type="Proteomes" id="UP000248257">
    <property type="component" value="Unassembled WGS sequence"/>
</dbReference>
<dbReference type="STRING" id="1220579.GCA_001571345_00640"/>
<evidence type="ECO:0000313" key="1">
    <source>
        <dbReference type="EMBL" id="PYD57966.1"/>
    </source>
</evidence>
<dbReference type="OrthoDB" id="9815326at2"/>
<keyword evidence="1" id="KW-0378">Hydrolase</keyword>
<dbReference type="InterPro" id="IPR011227">
    <property type="entry name" value="UCP029730"/>
</dbReference>
<dbReference type="GO" id="GO:0016787">
    <property type="term" value="F:hydrolase activity"/>
    <property type="evidence" value="ECO:0007669"/>
    <property type="project" value="UniProtKB-KW"/>
</dbReference>
<dbReference type="Gene3D" id="3.40.630.40">
    <property type="entry name" value="Zn-dependent exopeptidases"/>
    <property type="match status" value="1"/>
</dbReference>
<accession>A0A318PP41</accession>
<reference evidence="1 2" key="1">
    <citation type="submission" date="2017-07" db="EMBL/GenBank/DDBJ databases">
        <title>A draft genome sequence of Komagataeibacter xylinus LMG 1515.</title>
        <authorList>
            <person name="Skraban J."/>
            <person name="Cleenwerck I."/>
            <person name="Vandamme P."/>
            <person name="Trcek J."/>
        </authorList>
    </citation>
    <scope>NUCLEOTIDE SEQUENCE [LARGE SCALE GENOMIC DNA]</scope>
    <source>
        <strain evidence="1 2">LMG 1515</strain>
    </source>
</reference>
<sequence length="258" mass="29164">MIRDTEPSPPIFINSADMGEFVIIVDHAGNRVPASLHNLGLDPEHLKQHVGWDIGALSVARRVADRLKSPLIAQAYSRLVIDCNRLPGSAESILEVSEIYEIPGNYGLNSAERRLREETFLIPYHDIIENCLDTRARLGLETIILSIHSFTPVYNGVKRDMDIGILWGDDSRFSSIVLECLRDVLGEKRVAGNAPYQVDMEKDYTIPIHAEGRNIPYVEFEIRQDLIGDEKSIKYWADHIVEAVLAAKNIYDHKYGKK</sequence>
<keyword evidence="2" id="KW-1185">Reference proteome</keyword>
<gene>
    <name evidence="1" type="ORF">CFR75_04365</name>
</gene>
<dbReference type="EMBL" id="NKUC01000005">
    <property type="protein sequence ID" value="PYD57966.1"/>
    <property type="molecule type" value="Genomic_DNA"/>
</dbReference>
<dbReference type="AlphaFoldDB" id="A0A318PP41"/>
<proteinExistence type="predicted"/>
<organism evidence="1 2">
    <name type="scientific">Komagataeibacter xylinus</name>
    <name type="common">Gluconacetobacter xylinus</name>
    <dbReference type="NCBI Taxonomy" id="28448"/>
    <lineage>
        <taxon>Bacteria</taxon>
        <taxon>Pseudomonadati</taxon>
        <taxon>Pseudomonadota</taxon>
        <taxon>Alphaproteobacteria</taxon>
        <taxon>Acetobacterales</taxon>
        <taxon>Acetobacteraceae</taxon>
        <taxon>Komagataeibacter</taxon>
    </lineage>
</organism>
<evidence type="ECO:0000313" key="2">
    <source>
        <dbReference type="Proteomes" id="UP000248257"/>
    </source>
</evidence>
<dbReference type="RefSeq" id="WP_082770701.1">
    <property type="nucleotide sequence ID" value="NZ_CBCRXN010000016.1"/>
</dbReference>
<comment type="caution">
    <text evidence="1">The sequence shown here is derived from an EMBL/GenBank/DDBJ whole genome shotgun (WGS) entry which is preliminary data.</text>
</comment>
<name>A0A318PP41_KOMXY</name>
<dbReference type="PIRSF" id="PIRSF029730">
    <property type="entry name" value="UCP029730"/>
    <property type="match status" value="1"/>
</dbReference>
<dbReference type="InterPro" id="IPR007709">
    <property type="entry name" value="N-FG_amidohydro"/>
</dbReference>